<reference evidence="1" key="1">
    <citation type="submission" date="2022-01" db="EMBL/GenBank/DDBJ databases">
        <title>Colwellia maritima, isolated from seawater.</title>
        <authorList>
            <person name="Kristyanto S."/>
            <person name="Jung J."/>
            <person name="Jeon C.O."/>
        </authorList>
    </citation>
    <scope>NUCLEOTIDE SEQUENCE</scope>
    <source>
        <strain evidence="1">MSW7</strain>
    </source>
</reference>
<comment type="caution">
    <text evidence="1">The sequence shown here is derived from an EMBL/GenBank/DDBJ whole genome shotgun (WGS) entry which is preliminary data.</text>
</comment>
<gene>
    <name evidence="1" type="ORF">L3081_09735</name>
</gene>
<dbReference type="EMBL" id="JAKKSL010000001">
    <property type="protein sequence ID" value="MCI2283618.1"/>
    <property type="molecule type" value="Genomic_DNA"/>
</dbReference>
<accession>A0ABS9X015</accession>
<evidence type="ECO:0000313" key="1">
    <source>
        <dbReference type="EMBL" id="MCI2283618.1"/>
    </source>
</evidence>
<proteinExistence type="predicted"/>
<evidence type="ECO:0000313" key="2">
    <source>
        <dbReference type="Proteomes" id="UP001139646"/>
    </source>
</evidence>
<dbReference type="Proteomes" id="UP001139646">
    <property type="component" value="Unassembled WGS sequence"/>
</dbReference>
<sequence>MSTSISTAFYDALFDVTNMDASMNILEETTLANVRQILNDPEQLSKHIPPLPVILLELIETLKDQNANFLDFIRIIEKDRLIINRIKNSEFCQIFT</sequence>
<keyword evidence="2" id="KW-1185">Reference proteome</keyword>
<organism evidence="1 2">
    <name type="scientific">Colwellia maritima</name>
    <dbReference type="NCBI Taxonomy" id="2912588"/>
    <lineage>
        <taxon>Bacteria</taxon>
        <taxon>Pseudomonadati</taxon>
        <taxon>Pseudomonadota</taxon>
        <taxon>Gammaproteobacteria</taxon>
        <taxon>Alteromonadales</taxon>
        <taxon>Colwelliaceae</taxon>
        <taxon>Colwellia</taxon>
    </lineage>
</organism>
<dbReference type="RefSeq" id="WP_242285316.1">
    <property type="nucleotide sequence ID" value="NZ_JAKKSL010000001.1"/>
</dbReference>
<name>A0ABS9X015_9GAMM</name>
<protein>
    <submittedName>
        <fullName evidence="1">Uncharacterized protein</fullName>
    </submittedName>
</protein>